<dbReference type="HAMAP" id="MF_00185">
    <property type="entry name" value="IPP_trans"/>
    <property type="match status" value="1"/>
</dbReference>
<evidence type="ECO:0000256" key="5">
    <source>
        <dbReference type="ARBA" id="ARBA00022694"/>
    </source>
</evidence>
<evidence type="ECO:0000256" key="3">
    <source>
        <dbReference type="ARBA" id="ARBA00005842"/>
    </source>
</evidence>
<keyword evidence="4 10" id="KW-0808">Transferase</keyword>
<evidence type="ECO:0000256" key="11">
    <source>
        <dbReference type="RuleBase" id="RU003783"/>
    </source>
</evidence>
<comment type="subunit">
    <text evidence="10">Monomer.</text>
</comment>
<evidence type="ECO:0000256" key="12">
    <source>
        <dbReference type="RuleBase" id="RU003784"/>
    </source>
</evidence>
<feature type="binding site" evidence="10">
    <location>
        <begin position="17"/>
        <end position="24"/>
    </location>
    <ligand>
        <name>ATP</name>
        <dbReference type="ChEBI" id="CHEBI:30616"/>
    </ligand>
</feature>
<keyword evidence="15" id="KW-1185">Reference proteome</keyword>
<dbReference type="NCBIfam" id="TIGR00174">
    <property type="entry name" value="miaA"/>
    <property type="match status" value="1"/>
</dbReference>
<evidence type="ECO:0000313" key="15">
    <source>
        <dbReference type="Proteomes" id="UP001344906"/>
    </source>
</evidence>
<gene>
    <name evidence="10 14" type="primary">miaA</name>
    <name evidence="14" type="ORF">KDH_47590</name>
</gene>
<proteinExistence type="inferred from homology"/>
<comment type="caution">
    <text evidence="10">Lacks conserved residue(s) required for the propagation of feature annotation.</text>
</comment>
<dbReference type="InterPro" id="IPR027417">
    <property type="entry name" value="P-loop_NTPase"/>
</dbReference>
<comment type="caution">
    <text evidence="14">The sequence shown here is derived from an EMBL/GenBank/DDBJ whole genome shotgun (WGS) entry which is preliminary data.</text>
</comment>
<comment type="similarity">
    <text evidence="3 10 13">Belongs to the IPP transferase family.</text>
</comment>
<evidence type="ECO:0000256" key="8">
    <source>
        <dbReference type="ARBA" id="ARBA00022842"/>
    </source>
</evidence>
<feature type="binding site" evidence="10">
    <location>
        <begin position="19"/>
        <end position="24"/>
    </location>
    <ligand>
        <name>substrate</name>
    </ligand>
</feature>
<comment type="function">
    <text evidence="2 10 12">Catalyzes the transfer of a dimethylallyl group onto the adenine at position 37 in tRNAs that read codons beginning with uridine, leading to the formation of N6-(dimethylallyl)adenosine (i(6)A).</text>
</comment>
<dbReference type="RefSeq" id="WP_338253983.1">
    <property type="nucleotide sequence ID" value="NZ_BSRI01000002.1"/>
</dbReference>
<evidence type="ECO:0000256" key="13">
    <source>
        <dbReference type="RuleBase" id="RU003785"/>
    </source>
</evidence>
<keyword evidence="7 10" id="KW-0067">ATP-binding</keyword>
<evidence type="ECO:0000256" key="7">
    <source>
        <dbReference type="ARBA" id="ARBA00022840"/>
    </source>
</evidence>
<evidence type="ECO:0000256" key="4">
    <source>
        <dbReference type="ARBA" id="ARBA00022679"/>
    </source>
</evidence>
<dbReference type="Pfam" id="PF01715">
    <property type="entry name" value="IPPT"/>
    <property type="match status" value="1"/>
</dbReference>
<keyword evidence="6 10" id="KW-0547">Nucleotide-binding</keyword>
<dbReference type="SUPFAM" id="SSF52540">
    <property type="entry name" value="P-loop containing nucleoside triphosphate hydrolases"/>
    <property type="match status" value="2"/>
</dbReference>
<evidence type="ECO:0000256" key="10">
    <source>
        <dbReference type="HAMAP-Rule" id="MF_00185"/>
    </source>
</evidence>
<keyword evidence="8 10" id="KW-0460">Magnesium</keyword>
<dbReference type="Proteomes" id="UP001344906">
    <property type="component" value="Unassembled WGS sequence"/>
</dbReference>
<dbReference type="Gene3D" id="1.10.20.140">
    <property type="match status" value="1"/>
</dbReference>
<feature type="site" description="Interaction with substrate tRNA" evidence="10">
    <location>
        <position position="108"/>
    </location>
</feature>
<protein>
    <recommendedName>
        <fullName evidence="10">tRNA dimethylallyltransferase</fullName>
        <ecNumber evidence="10">2.5.1.75</ecNumber>
    </recommendedName>
    <alternativeName>
        <fullName evidence="10">Dimethylallyl diphosphate:tRNA dimethylallyltransferase</fullName>
        <shortName evidence="10">DMAPP:tRNA dimethylallyltransferase</shortName>
        <shortName evidence="10">DMATase</shortName>
    </alternativeName>
    <alternativeName>
        <fullName evidence="10">Isopentenyl-diphosphate:tRNA isopentenyltransferase</fullName>
        <shortName evidence="10">IPP transferase</shortName>
        <shortName evidence="10">IPPT</shortName>
        <shortName evidence="10">IPTase</shortName>
    </alternativeName>
</protein>
<reference evidence="14 15" key="1">
    <citation type="submission" date="2023-02" db="EMBL/GenBank/DDBJ databases">
        <title>Dictyobacter halimunensis sp. nov., a new member of the class Ktedonobacteria from forest soil in a geothermal area.</title>
        <authorList>
            <person name="Rachmania M.K."/>
            <person name="Ningsih F."/>
            <person name="Sakai Y."/>
            <person name="Yabe S."/>
            <person name="Yokota A."/>
            <person name="Sjamsuridzal W."/>
        </authorList>
    </citation>
    <scope>NUCLEOTIDE SEQUENCE [LARGE SCALE GENOMIC DNA]</scope>
    <source>
        <strain evidence="14 15">S3.2.2.5</strain>
    </source>
</reference>
<organism evidence="14 15">
    <name type="scientific">Dictyobacter halimunensis</name>
    <dbReference type="NCBI Taxonomy" id="3026934"/>
    <lineage>
        <taxon>Bacteria</taxon>
        <taxon>Bacillati</taxon>
        <taxon>Chloroflexota</taxon>
        <taxon>Ktedonobacteria</taxon>
        <taxon>Ktedonobacterales</taxon>
        <taxon>Dictyobacteraceae</taxon>
        <taxon>Dictyobacter</taxon>
    </lineage>
</organism>
<comment type="cofactor">
    <cofactor evidence="1 10">
        <name>Mg(2+)</name>
        <dbReference type="ChEBI" id="CHEBI:18420"/>
    </cofactor>
</comment>
<dbReference type="InterPro" id="IPR018022">
    <property type="entry name" value="IPT"/>
</dbReference>
<evidence type="ECO:0000313" key="14">
    <source>
        <dbReference type="EMBL" id="GLV57924.1"/>
    </source>
</evidence>
<dbReference type="EC" id="2.5.1.75" evidence="10"/>
<accession>A0ABQ6FW35</accession>
<name>A0ABQ6FW35_9CHLR</name>
<evidence type="ECO:0000256" key="1">
    <source>
        <dbReference type="ARBA" id="ARBA00001946"/>
    </source>
</evidence>
<dbReference type="Gene3D" id="3.40.50.300">
    <property type="entry name" value="P-loop containing nucleotide triphosphate hydrolases"/>
    <property type="match status" value="1"/>
</dbReference>
<evidence type="ECO:0000256" key="2">
    <source>
        <dbReference type="ARBA" id="ARBA00003213"/>
    </source>
</evidence>
<sequence length="320" mass="36362">MENETDVARPDLVVVLGPTASGKSALGIALAQQFNGEIVSADSRQVYRGLDVGTAKVTPHERSLVPHHLLDVVEPEEIYSVAQFQREVIATIDAILRREHLPLLVGGSPHYIQTVVDNFDIPTVEPQPELRAQLESRPLEDLLCELEQLDPQSAASVDRKNPRRVIRALEVCLVTGKPFSQQRRIARPLYRCLLLGIQWPREVLYQRIDSRIDERLQQGLVAEVQEQLEKGLSHERLDSFGLEYRFVSRWLRGEFASEAEMVQRLKYASHDFARRQLSWFRRDQRILWLDGAEGDLVARASAAVRAFLTHPKESAPAARQ</sequence>
<comment type="catalytic activity">
    <reaction evidence="9 10 11">
        <text>adenosine(37) in tRNA + dimethylallyl diphosphate = N(6)-dimethylallyladenosine(37) in tRNA + diphosphate</text>
        <dbReference type="Rhea" id="RHEA:26482"/>
        <dbReference type="Rhea" id="RHEA-COMP:10162"/>
        <dbReference type="Rhea" id="RHEA-COMP:10375"/>
        <dbReference type="ChEBI" id="CHEBI:33019"/>
        <dbReference type="ChEBI" id="CHEBI:57623"/>
        <dbReference type="ChEBI" id="CHEBI:74411"/>
        <dbReference type="ChEBI" id="CHEBI:74415"/>
        <dbReference type="EC" id="2.5.1.75"/>
    </reaction>
</comment>
<dbReference type="PANTHER" id="PTHR11088:SF60">
    <property type="entry name" value="TRNA DIMETHYLALLYLTRANSFERASE"/>
    <property type="match status" value="1"/>
</dbReference>
<feature type="site" description="Interaction with substrate tRNA" evidence="10">
    <location>
        <position position="131"/>
    </location>
</feature>
<evidence type="ECO:0000256" key="9">
    <source>
        <dbReference type="ARBA" id="ARBA00049563"/>
    </source>
</evidence>
<dbReference type="PANTHER" id="PTHR11088">
    <property type="entry name" value="TRNA DIMETHYLALLYLTRANSFERASE"/>
    <property type="match status" value="1"/>
</dbReference>
<feature type="region of interest" description="Interaction with substrate tRNA" evidence="10">
    <location>
        <begin position="42"/>
        <end position="45"/>
    </location>
</feature>
<evidence type="ECO:0000256" key="6">
    <source>
        <dbReference type="ARBA" id="ARBA00022741"/>
    </source>
</evidence>
<keyword evidence="5 10" id="KW-0819">tRNA processing</keyword>
<dbReference type="InterPro" id="IPR039657">
    <property type="entry name" value="Dimethylallyltransferase"/>
</dbReference>
<dbReference type="EMBL" id="BSRI01000002">
    <property type="protein sequence ID" value="GLV57924.1"/>
    <property type="molecule type" value="Genomic_DNA"/>
</dbReference>